<keyword evidence="2" id="KW-0503">Monooxygenase</keyword>
<evidence type="ECO:0000313" key="2">
    <source>
        <dbReference type="EMBL" id="QIK71005.1"/>
    </source>
</evidence>
<dbReference type="Proteomes" id="UP000501058">
    <property type="component" value="Chromosome"/>
</dbReference>
<feature type="domain" description="ABM" evidence="1">
    <location>
        <begin position="6"/>
        <end position="63"/>
    </location>
</feature>
<proteinExistence type="predicted"/>
<name>A0A6G7Y2G5_9ACTN</name>
<dbReference type="RefSeq" id="WP_166230839.1">
    <property type="nucleotide sequence ID" value="NZ_CP049865.1"/>
</dbReference>
<evidence type="ECO:0000313" key="3">
    <source>
        <dbReference type="Proteomes" id="UP000501058"/>
    </source>
</evidence>
<dbReference type="Gene3D" id="3.30.70.100">
    <property type="match status" value="1"/>
</dbReference>
<evidence type="ECO:0000259" key="1">
    <source>
        <dbReference type="Pfam" id="PF03992"/>
    </source>
</evidence>
<dbReference type="GO" id="GO:0004497">
    <property type="term" value="F:monooxygenase activity"/>
    <property type="evidence" value="ECO:0007669"/>
    <property type="project" value="UniProtKB-KW"/>
</dbReference>
<gene>
    <name evidence="2" type="ORF">G7070_00315</name>
</gene>
<accession>A0A6G7Y2G5</accession>
<organism evidence="2 3">
    <name type="scientific">Propioniciclava coleopterorum</name>
    <dbReference type="NCBI Taxonomy" id="2714937"/>
    <lineage>
        <taxon>Bacteria</taxon>
        <taxon>Bacillati</taxon>
        <taxon>Actinomycetota</taxon>
        <taxon>Actinomycetes</taxon>
        <taxon>Propionibacteriales</taxon>
        <taxon>Propionibacteriaceae</taxon>
        <taxon>Propioniciclava</taxon>
    </lineage>
</organism>
<dbReference type="InterPro" id="IPR011008">
    <property type="entry name" value="Dimeric_a/b-barrel"/>
</dbReference>
<dbReference type="Pfam" id="PF03992">
    <property type="entry name" value="ABM"/>
    <property type="match status" value="1"/>
</dbReference>
<keyword evidence="3" id="KW-1185">Reference proteome</keyword>
<dbReference type="SUPFAM" id="SSF54909">
    <property type="entry name" value="Dimeric alpha+beta barrel"/>
    <property type="match status" value="1"/>
</dbReference>
<sequence length="102" mass="11353">MLAFSRFRVPEADLDAFTPDAEAAAAFFAGRPGCRSADLVRNLDEPDLWALLTTWENVGSYRRAFNGYDAKMILMPLLNRALDEPSAYADADEVGVNLPRDR</sequence>
<protein>
    <submittedName>
        <fullName evidence="2">Antibiotic biosynthesis monooxygenase</fullName>
    </submittedName>
</protein>
<reference evidence="2 3" key="1">
    <citation type="submission" date="2020-03" db="EMBL/GenBank/DDBJ databases">
        <title>Propioniciclava sp. nov., isolated from Hydrophilus acuminatus.</title>
        <authorList>
            <person name="Hyun D.-W."/>
            <person name="Bae J.-W."/>
        </authorList>
    </citation>
    <scope>NUCLEOTIDE SEQUENCE [LARGE SCALE GENOMIC DNA]</scope>
    <source>
        <strain evidence="2 3">HDW11</strain>
    </source>
</reference>
<dbReference type="AlphaFoldDB" id="A0A6G7Y2G5"/>
<dbReference type="InterPro" id="IPR007138">
    <property type="entry name" value="ABM_dom"/>
</dbReference>
<keyword evidence="2" id="KW-0560">Oxidoreductase</keyword>
<dbReference type="EMBL" id="CP049865">
    <property type="protein sequence ID" value="QIK71005.1"/>
    <property type="molecule type" value="Genomic_DNA"/>
</dbReference>
<dbReference type="KEGG" id="prv:G7070_00315"/>